<dbReference type="EMBL" id="CP025408">
    <property type="protein sequence ID" value="AUH33359.1"/>
    <property type="molecule type" value="Genomic_DNA"/>
</dbReference>
<dbReference type="GO" id="GO:0006417">
    <property type="term" value="P:regulation of translation"/>
    <property type="evidence" value="ECO:0007669"/>
    <property type="project" value="TreeGrafter"/>
</dbReference>
<organism evidence="3 4">
    <name type="scientific">Paracoccus tegillarcae</name>
    <dbReference type="NCBI Taxonomy" id="1529068"/>
    <lineage>
        <taxon>Bacteria</taxon>
        <taxon>Pseudomonadati</taxon>
        <taxon>Pseudomonadota</taxon>
        <taxon>Alphaproteobacteria</taxon>
        <taxon>Rhodobacterales</taxon>
        <taxon>Paracoccaceae</taxon>
        <taxon>Paracoccus</taxon>
    </lineage>
</organism>
<proteinExistence type="predicted"/>
<feature type="domain" description="Anti-sigma K factor RskA C-terminal" evidence="2">
    <location>
        <begin position="110"/>
        <end position="221"/>
    </location>
</feature>
<sequence>MSDEHLTPEQENEALAAEFALGLLEPDEAEAVHQRMVNDPVFASAVRDWQERFSAMADELTAVMPPARAMLNIQRALGLVDEPLSKVPEIRRGRGKQTGGGWFGWLAGAVVAGAVALAVILLPQTDAPGFAADLVAEQGVLRVEARLDGRDMEVALAEGAPADDRDFELWWIADQDATPVSLGVLPRDGRASMTLPEGLEPGDTVQLAVSDEPLGGSPTGVHGPVLAIGPLTRL</sequence>
<dbReference type="PANTHER" id="PTHR37461:SF1">
    <property type="entry name" value="ANTI-SIGMA-K FACTOR RSKA"/>
    <property type="match status" value="1"/>
</dbReference>
<dbReference type="GO" id="GO:0005886">
    <property type="term" value="C:plasma membrane"/>
    <property type="evidence" value="ECO:0007669"/>
    <property type="project" value="InterPro"/>
</dbReference>
<protein>
    <recommendedName>
        <fullName evidence="2">Anti-sigma K factor RskA C-terminal domain-containing protein</fullName>
    </recommendedName>
</protein>
<accession>A0A2K9EG92</accession>
<evidence type="ECO:0000313" key="3">
    <source>
        <dbReference type="EMBL" id="AUH33359.1"/>
    </source>
</evidence>
<name>A0A2K9EG92_9RHOB</name>
<keyword evidence="4" id="KW-1185">Reference proteome</keyword>
<evidence type="ECO:0000259" key="2">
    <source>
        <dbReference type="Pfam" id="PF10099"/>
    </source>
</evidence>
<dbReference type="InterPro" id="IPR051474">
    <property type="entry name" value="Anti-sigma-K/W_factor"/>
</dbReference>
<dbReference type="OrthoDB" id="9816387at2"/>
<keyword evidence="1" id="KW-1133">Transmembrane helix</keyword>
<dbReference type="AlphaFoldDB" id="A0A2K9EG92"/>
<dbReference type="Pfam" id="PF10099">
    <property type="entry name" value="RskA_C"/>
    <property type="match status" value="1"/>
</dbReference>
<keyword evidence="1" id="KW-0812">Transmembrane</keyword>
<dbReference type="PANTHER" id="PTHR37461">
    <property type="entry name" value="ANTI-SIGMA-K FACTOR RSKA"/>
    <property type="match status" value="1"/>
</dbReference>
<reference evidence="3 4" key="1">
    <citation type="submission" date="2017-12" db="EMBL/GenBank/DDBJ databases">
        <authorList>
            <person name="Hurst M.R.H."/>
        </authorList>
    </citation>
    <scope>NUCLEOTIDE SEQUENCE [LARGE SCALE GENOMIC DNA]</scope>
    <source>
        <strain evidence="3 4">BM15</strain>
    </source>
</reference>
<evidence type="ECO:0000256" key="1">
    <source>
        <dbReference type="SAM" id="Phobius"/>
    </source>
</evidence>
<dbReference type="Proteomes" id="UP000233742">
    <property type="component" value="Chromosome"/>
</dbReference>
<dbReference type="KEGG" id="paro:CUV01_08110"/>
<gene>
    <name evidence="3" type="ORF">CUV01_08110</name>
</gene>
<feature type="transmembrane region" description="Helical" evidence="1">
    <location>
        <begin position="102"/>
        <end position="122"/>
    </location>
</feature>
<evidence type="ECO:0000313" key="4">
    <source>
        <dbReference type="Proteomes" id="UP000233742"/>
    </source>
</evidence>
<dbReference type="InterPro" id="IPR018764">
    <property type="entry name" value="RskA_C"/>
</dbReference>
<dbReference type="GO" id="GO:0016989">
    <property type="term" value="F:sigma factor antagonist activity"/>
    <property type="evidence" value="ECO:0007669"/>
    <property type="project" value="TreeGrafter"/>
</dbReference>
<dbReference type="RefSeq" id="WP_101460029.1">
    <property type="nucleotide sequence ID" value="NZ_CP025408.1"/>
</dbReference>
<keyword evidence="1" id="KW-0472">Membrane</keyword>